<feature type="region of interest" description="Disordered" evidence="1">
    <location>
        <begin position="424"/>
        <end position="502"/>
    </location>
</feature>
<feature type="region of interest" description="Disordered" evidence="1">
    <location>
        <begin position="117"/>
        <end position="181"/>
    </location>
</feature>
<dbReference type="AlphaFoldDB" id="A0A6P6P0V5"/>
<dbReference type="Proteomes" id="UP000515129">
    <property type="component" value="Unplaced"/>
</dbReference>
<name>A0A6P6P0V5_CARAU</name>
<dbReference type="Gene3D" id="1.10.287.3160">
    <property type="match status" value="1"/>
</dbReference>
<evidence type="ECO:0000313" key="3">
    <source>
        <dbReference type="RefSeq" id="XP_026114450.1"/>
    </source>
</evidence>
<reference evidence="3" key="1">
    <citation type="submission" date="2025-08" db="UniProtKB">
        <authorList>
            <consortium name="RefSeq"/>
        </authorList>
    </citation>
    <scope>IDENTIFICATION</scope>
    <source>
        <strain evidence="3">Wakin</strain>
        <tissue evidence="3">Muscle</tissue>
    </source>
</reference>
<organism evidence="2 3">
    <name type="scientific">Carassius auratus</name>
    <name type="common">Goldfish</name>
    <dbReference type="NCBI Taxonomy" id="7957"/>
    <lineage>
        <taxon>Eukaryota</taxon>
        <taxon>Metazoa</taxon>
        <taxon>Chordata</taxon>
        <taxon>Craniata</taxon>
        <taxon>Vertebrata</taxon>
        <taxon>Euteleostomi</taxon>
        <taxon>Actinopterygii</taxon>
        <taxon>Neopterygii</taxon>
        <taxon>Teleostei</taxon>
        <taxon>Ostariophysi</taxon>
        <taxon>Cypriniformes</taxon>
        <taxon>Cyprinidae</taxon>
        <taxon>Cyprininae</taxon>
        <taxon>Carassius</taxon>
    </lineage>
</organism>
<feature type="compositionally biased region" description="Polar residues" evidence="1">
    <location>
        <begin position="118"/>
        <end position="127"/>
    </location>
</feature>
<feature type="compositionally biased region" description="Basic and acidic residues" evidence="1">
    <location>
        <begin position="83"/>
        <end position="95"/>
    </location>
</feature>
<feature type="region of interest" description="Disordered" evidence="1">
    <location>
        <begin position="58"/>
        <end position="95"/>
    </location>
</feature>
<feature type="compositionally biased region" description="Basic and acidic residues" evidence="1">
    <location>
        <begin position="131"/>
        <end position="143"/>
    </location>
</feature>
<sequence>MSHSRCRFCQTSIHPRDGHRECPSCLGMQHVLDDIEDPCAAALELSLRERVQRAKLLTGGNKEIIPSSSSHKRKRPDAGPDMPPDKIKKATVVRDPKDDTQLQILAALRDLAGKLETRNSSVNTQPSALRAGDELTSRQKEGDDYTDAVSLHANNSLYGSEENADENEGEESRSEVSEGSLHSDVLSRILSAARILGLNAQEEATAPAPTQGVWASISPAQPTVSIPVAEDYSQMLRKAWNNPKAAPQFNAGCRRFVKLDYPAESGMGNMPSVEREIAALTALGPDKVTDNPRCPGKECQKTDRLMSQAYNAATRAARSGNALAIVLAALRKVVNKEERDVMSLIDTALITHSQLTRDIGASMSSAILARRQIWLAQTSLPDAIRKDLTNMPVVPGRIFHTDAQALLDNADQARRRRESVQQTFAGPTKCGHRAAHSFQPPHFPRSETWGYDRRRSRGYQSHDRGTRPFYQAPQTDQAHNPVRGGPLKRHPSRGFKPRGGQA</sequence>
<dbReference type="RefSeq" id="XP_026114450.1">
    <property type="nucleotide sequence ID" value="XM_026258665.1"/>
</dbReference>
<protein>
    <submittedName>
        <fullName evidence="3">Uncharacterized protein LOC113092891</fullName>
    </submittedName>
</protein>
<gene>
    <name evidence="3" type="primary">LOC113092891</name>
</gene>
<keyword evidence="2" id="KW-1185">Reference proteome</keyword>
<evidence type="ECO:0000313" key="2">
    <source>
        <dbReference type="Proteomes" id="UP000515129"/>
    </source>
</evidence>
<dbReference type="GeneID" id="113092891"/>
<proteinExistence type="predicted"/>
<evidence type="ECO:0000256" key="1">
    <source>
        <dbReference type="SAM" id="MobiDB-lite"/>
    </source>
</evidence>
<feature type="compositionally biased region" description="Basic residues" evidence="1">
    <location>
        <begin position="486"/>
        <end position="496"/>
    </location>
</feature>
<accession>A0A6P6P0V5</accession>
<dbReference type="KEGG" id="caua:113092891"/>
<dbReference type="OrthoDB" id="7756796at2759"/>